<keyword evidence="6 17" id="KW-0813">Transport</keyword>
<feature type="transmembrane region" description="Helical" evidence="17">
    <location>
        <begin position="358"/>
        <end position="379"/>
    </location>
</feature>
<comment type="catalytic activity">
    <reaction evidence="16 17">
        <text>a ubiquinone + NADH + 5 H(+)(in) = a ubiquinol + NAD(+) + 4 H(+)(out)</text>
        <dbReference type="Rhea" id="RHEA:29091"/>
        <dbReference type="Rhea" id="RHEA-COMP:9565"/>
        <dbReference type="Rhea" id="RHEA-COMP:9566"/>
        <dbReference type="ChEBI" id="CHEBI:15378"/>
        <dbReference type="ChEBI" id="CHEBI:16389"/>
        <dbReference type="ChEBI" id="CHEBI:17976"/>
        <dbReference type="ChEBI" id="CHEBI:57540"/>
        <dbReference type="ChEBI" id="CHEBI:57945"/>
        <dbReference type="EC" id="7.1.1.2"/>
    </reaction>
</comment>
<evidence type="ECO:0000256" key="17">
    <source>
        <dbReference type="RuleBase" id="RU003297"/>
    </source>
</evidence>
<evidence type="ECO:0000256" key="3">
    <source>
        <dbReference type="ARBA" id="ARBA00009025"/>
    </source>
</evidence>
<evidence type="ECO:0000256" key="11">
    <source>
        <dbReference type="ARBA" id="ARBA00022989"/>
    </source>
</evidence>
<keyword evidence="12 17" id="KW-0520">NAD</keyword>
<dbReference type="PRINTS" id="PR01437">
    <property type="entry name" value="NUOXDRDTASE4"/>
</dbReference>
<dbReference type="EMBL" id="KF647766">
    <property type="protein sequence ID" value="AHB85643.1"/>
    <property type="molecule type" value="Genomic_DNA"/>
</dbReference>
<dbReference type="GO" id="GO:0008137">
    <property type="term" value="F:NADH dehydrogenase (ubiquinone) activity"/>
    <property type="evidence" value="ECO:0007669"/>
    <property type="project" value="UniProtKB-UniRule"/>
</dbReference>
<evidence type="ECO:0000256" key="12">
    <source>
        <dbReference type="ARBA" id="ARBA00023027"/>
    </source>
</evidence>
<sequence length="422" mass="47072">MNMTRMVMMTILSILMVLVFKFSFLLGTFCPIMYTKWWLFSSFSILMSLSALMMVLVLMLLASPSGSYYLLLLSSGLIPVMFFNSGHWATMLIFYELSLVPISWMILILGKQPERLRASRFILLYTVLFSVPFILSLQTLMEKFNVLWVWELTMLVYFFDLPSFCGWGMGLGFLVKVPMIFLHYWLPKAHVEASTSGSVLLAGVLLKMGALGLYQLSFLFSSLYGAMLWWILLGLSAVGGGLAALQALLATDMKIIVALASVSHMNFSLTVYTVLTILSTKSFIMYNFAHSVVSSSLFFLVSEMYAQSNSRSILMNKGKASSTPIKWVAYLLWAANMSLPPFMSFIAEILGLMSVSTMSIFVVAPVLTYIILSSLYSVMNMVVLTGSKPSGIGTKMSIKSGLTFFVLIMIPFVSTWSTMSFS</sequence>
<evidence type="ECO:0000256" key="5">
    <source>
        <dbReference type="ARBA" id="ARBA00021006"/>
    </source>
</evidence>
<keyword evidence="11 17" id="KW-1133">Transmembrane helix</keyword>
<proteinExistence type="inferred from homology"/>
<accession>V9PXG4</accession>
<reference evidence="19" key="1">
    <citation type="submission" date="2013-09" db="EMBL/GenBank/DDBJ databases">
        <authorList>
            <person name="Dong W.-G."/>
            <person name="Song S."/>
            <person name="Jin D.-C."/>
            <person name="Guo X.-G."/>
            <person name="Shao R."/>
        </authorList>
    </citation>
    <scope>NUCLEOTIDE SEQUENCE</scope>
    <source>
        <strain evidence="19">301</strain>
    </source>
</reference>
<dbReference type="GO" id="GO:0015990">
    <property type="term" value="P:electron transport coupled proton transport"/>
    <property type="evidence" value="ECO:0007669"/>
    <property type="project" value="TreeGrafter"/>
</dbReference>
<name>V9PXG4_9NEOP</name>
<feature type="transmembrane region" description="Helical" evidence="17">
    <location>
        <begin position="400"/>
        <end position="419"/>
    </location>
</feature>
<evidence type="ECO:0000256" key="8">
    <source>
        <dbReference type="ARBA" id="ARBA00022692"/>
    </source>
</evidence>
<reference evidence="19" key="2">
    <citation type="journal article" date="2014" name="BMC Genomics">
        <title>Fragmented mitochondrial genomes of the rat lice, Polyplax asiatica and Polyplax spinulosa: intra-genus variation in fragmentation pattern and a possible link between the extent of fragmentation and the length of life cycle.</title>
        <authorList>
            <person name="Dong W.G."/>
            <person name="Song S."/>
            <person name="Jin D.C."/>
            <person name="Guo X.G."/>
            <person name="Shao R."/>
        </authorList>
    </citation>
    <scope>NUCLEOTIDE SEQUENCE</scope>
    <source>
        <strain evidence="19">301</strain>
    </source>
</reference>
<evidence type="ECO:0000313" key="19">
    <source>
        <dbReference type="EMBL" id="AHB85643.1"/>
    </source>
</evidence>
<keyword evidence="7 17" id="KW-0679">Respiratory chain</keyword>
<evidence type="ECO:0000256" key="13">
    <source>
        <dbReference type="ARBA" id="ARBA00023075"/>
    </source>
</evidence>
<feature type="transmembrane region" description="Helical" evidence="17">
    <location>
        <begin position="227"/>
        <end position="249"/>
    </location>
</feature>
<feature type="transmembrane region" description="Helical" evidence="17">
    <location>
        <begin position="284"/>
        <end position="306"/>
    </location>
</feature>
<dbReference type="InterPro" id="IPR003918">
    <property type="entry name" value="NADH_UbQ_OxRdtase"/>
</dbReference>
<organism evidence="19">
    <name type="scientific">Polyplax spinulosa</name>
    <name type="common">spined rat louse</name>
    <dbReference type="NCBI Taxonomy" id="468197"/>
    <lineage>
        <taxon>Eukaryota</taxon>
        <taxon>Metazoa</taxon>
        <taxon>Ecdysozoa</taxon>
        <taxon>Arthropoda</taxon>
        <taxon>Hexapoda</taxon>
        <taxon>Insecta</taxon>
        <taxon>Pterygota</taxon>
        <taxon>Neoptera</taxon>
        <taxon>Paraneoptera</taxon>
        <taxon>Psocodea</taxon>
        <taxon>Troctomorpha</taxon>
        <taxon>Phthiraptera</taxon>
        <taxon>Anoplura</taxon>
        <taxon>Polyplacidae</taxon>
        <taxon>Polyplax</taxon>
    </lineage>
</organism>
<dbReference type="GO" id="GO:0031966">
    <property type="term" value="C:mitochondrial membrane"/>
    <property type="evidence" value="ECO:0007669"/>
    <property type="project" value="UniProtKB-SubCell"/>
</dbReference>
<feature type="domain" description="NADH:quinone oxidoreductase/Mrp antiporter transmembrane" evidence="18">
    <location>
        <begin position="85"/>
        <end position="365"/>
    </location>
</feature>
<feature type="transmembrane region" description="Helical" evidence="17">
    <location>
        <begin position="68"/>
        <end position="86"/>
    </location>
</feature>
<dbReference type="GO" id="GO:0003954">
    <property type="term" value="F:NADH dehydrogenase activity"/>
    <property type="evidence" value="ECO:0007669"/>
    <property type="project" value="TreeGrafter"/>
</dbReference>
<feature type="transmembrane region" description="Helical" evidence="17">
    <location>
        <begin position="92"/>
        <end position="110"/>
    </location>
</feature>
<evidence type="ECO:0000256" key="7">
    <source>
        <dbReference type="ARBA" id="ARBA00022660"/>
    </source>
</evidence>
<evidence type="ECO:0000256" key="1">
    <source>
        <dbReference type="ARBA" id="ARBA00003257"/>
    </source>
</evidence>
<feature type="transmembrane region" description="Helical" evidence="17">
    <location>
        <begin position="198"/>
        <end position="221"/>
    </location>
</feature>
<comment type="function">
    <text evidence="1">Core subunit of the mitochondrial membrane respiratory chain NADH dehydrogenase (Complex I) that is believed to belong to the minimal assembly required for catalysis. Complex I functions in the transfer of electrons from NADH to the respiratory chain. The immediate electron acceptor for the enzyme is believed to be ubiquinone.</text>
</comment>
<keyword evidence="13 17" id="KW-0830">Ubiquinone</keyword>
<gene>
    <name evidence="19" type="primary">nad4</name>
</gene>
<dbReference type="GO" id="GO:0048039">
    <property type="term" value="F:ubiquinone binding"/>
    <property type="evidence" value="ECO:0007669"/>
    <property type="project" value="TreeGrafter"/>
</dbReference>
<comment type="similarity">
    <text evidence="3 17">Belongs to the complex I subunit 4 family.</text>
</comment>
<comment type="subcellular location">
    <subcellularLocation>
        <location evidence="2 17">Mitochondrion membrane</location>
        <topology evidence="2 17">Multi-pass membrane protein</topology>
    </subcellularLocation>
</comment>
<feature type="transmembrane region" description="Helical" evidence="17">
    <location>
        <begin position="327"/>
        <end position="346"/>
    </location>
</feature>
<evidence type="ECO:0000256" key="9">
    <source>
        <dbReference type="ARBA" id="ARBA00022967"/>
    </source>
</evidence>
<keyword evidence="9" id="KW-1278">Translocase</keyword>
<comment type="function">
    <text evidence="17">Core subunit of the mitochondrial membrane respiratory chain NADH dehydrogenase (Complex I) which catalyzes electron transfer from NADH through the respiratory chain, using ubiquinone as an electron acceptor. Essential for the catalytic activity and assembly of complex I.</text>
</comment>
<evidence type="ECO:0000256" key="15">
    <source>
        <dbReference type="ARBA" id="ARBA00023136"/>
    </source>
</evidence>
<keyword evidence="10 17" id="KW-0249">Electron transport</keyword>
<protein>
    <recommendedName>
        <fullName evidence="5 17">NADH-ubiquinone oxidoreductase chain 4</fullName>
        <ecNumber evidence="4 17">7.1.1.2</ecNumber>
    </recommendedName>
</protein>
<dbReference type="GO" id="GO:0042773">
    <property type="term" value="P:ATP synthesis coupled electron transport"/>
    <property type="evidence" value="ECO:0007669"/>
    <property type="project" value="InterPro"/>
</dbReference>
<dbReference type="PANTHER" id="PTHR43507">
    <property type="entry name" value="NADH-UBIQUINONE OXIDOREDUCTASE CHAIN 4"/>
    <property type="match status" value="1"/>
</dbReference>
<evidence type="ECO:0000256" key="2">
    <source>
        <dbReference type="ARBA" id="ARBA00004225"/>
    </source>
</evidence>
<evidence type="ECO:0000256" key="10">
    <source>
        <dbReference type="ARBA" id="ARBA00022982"/>
    </source>
</evidence>
<evidence type="ECO:0000256" key="16">
    <source>
        <dbReference type="ARBA" id="ARBA00049551"/>
    </source>
</evidence>
<dbReference type="AlphaFoldDB" id="V9PXG4"/>
<keyword evidence="15 17" id="KW-0472">Membrane</keyword>
<evidence type="ECO:0000256" key="4">
    <source>
        <dbReference type="ARBA" id="ARBA00012944"/>
    </source>
</evidence>
<evidence type="ECO:0000259" key="18">
    <source>
        <dbReference type="Pfam" id="PF00361"/>
    </source>
</evidence>
<feature type="transmembrane region" description="Helical" evidence="17">
    <location>
        <begin position="161"/>
        <end position="186"/>
    </location>
</feature>
<dbReference type="PANTHER" id="PTHR43507:SF20">
    <property type="entry name" value="NADH-UBIQUINONE OXIDOREDUCTASE CHAIN 4"/>
    <property type="match status" value="1"/>
</dbReference>
<dbReference type="Pfam" id="PF00361">
    <property type="entry name" value="Proton_antipo_M"/>
    <property type="match status" value="1"/>
</dbReference>
<keyword evidence="8 17" id="KW-0812">Transmembrane</keyword>
<geneLocation type="mitochondrion" evidence="19"/>
<dbReference type="InterPro" id="IPR001750">
    <property type="entry name" value="ND/Mrp_TM"/>
</dbReference>
<feature type="transmembrane region" description="Helical" evidence="17">
    <location>
        <begin position="37"/>
        <end position="61"/>
    </location>
</feature>
<dbReference type="EC" id="7.1.1.2" evidence="4 17"/>
<keyword evidence="14 17" id="KW-0496">Mitochondrion</keyword>
<evidence type="ECO:0000256" key="14">
    <source>
        <dbReference type="ARBA" id="ARBA00023128"/>
    </source>
</evidence>
<feature type="transmembrane region" description="Helical" evidence="17">
    <location>
        <begin position="256"/>
        <end position="278"/>
    </location>
</feature>
<evidence type="ECO:0000256" key="6">
    <source>
        <dbReference type="ARBA" id="ARBA00022448"/>
    </source>
</evidence>
<feature type="transmembrane region" description="Helical" evidence="17">
    <location>
        <begin position="122"/>
        <end position="141"/>
    </location>
</feature>